<feature type="region of interest" description="Disordered" evidence="1">
    <location>
        <begin position="1"/>
        <end position="72"/>
    </location>
</feature>
<evidence type="ECO:0000313" key="3">
    <source>
        <dbReference type="Proteomes" id="UP001085076"/>
    </source>
</evidence>
<feature type="compositionally biased region" description="Basic and acidic residues" evidence="1">
    <location>
        <begin position="45"/>
        <end position="72"/>
    </location>
</feature>
<evidence type="ECO:0000313" key="2">
    <source>
        <dbReference type="EMBL" id="KAJ0977364.1"/>
    </source>
</evidence>
<sequence>MKRASSARSRSARRPRVRARFPSPCPASAEAWPPKNPRTIQGFTKEIRRNPGRRRADREGFKRVEARSGEREGRWGSRERGIAYGSRLRAGTLLLPSSFRFQTLESNPFFAPFLGILRFRT</sequence>
<reference evidence="2" key="1">
    <citation type="submission" date="2021-03" db="EMBL/GenBank/DDBJ databases">
        <authorList>
            <person name="Li Z."/>
            <person name="Yang C."/>
        </authorList>
    </citation>
    <scope>NUCLEOTIDE SEQUENCE</scope>
    <source>
        <strain evidence="2">Dzin_1.0</strain>
        <tissue evidence="2">Leaf</tissue>
    </source>
</reference>
<protein>
    <submittedName>
        <fullName evidence="2">Uncharacterized protein</fullName>
    </submittedName>
</protein>
<feature type="compositionally biased region" description="Basic residues" evidence="1">
    <location>
        <begin position="1"/>
        <end position="19"/>
    </location>
</feature>
<name>A0A9D5CQS6_9LILI</name>
<dbReference type="Proteomes" id="UP001085076">
    <property type="component" value="Miscellaneous, Linkage group lg03"/>
</dbReference>
<organism evidence="2 3">
    <name type="scientific">Dioscorea zingiberensis</name>
    <dbReference type="NCBI Taxonomy" id="325984"/>
    <lineage>
        <taxon>Eukaryota</taxon>
        <taxon>Viridiplantae</taxon>
        <taxon>Streptophyta</taxon>
        <taxon>Embryophyta</taxon>
        <taxon>Tracheophyta</taxon>
        <taxon>Spermatophyta</taxon>
        <taxon>Magnoliopsida</taxon>
        <taxon>Liliopsida</taxon>
        <taxon>Dioscoreales</taxon>
        <taxon>Dioscoreaceae</taxon>
        <taxon>Dioscorea</taxon>
    </lineage>
</organism>
<keyword evidence="3" id="KW-1185">Reference proteome</keyword>
<dbReference type="EMBL" id="JAGGNH010000003">
    <property type="protein sequence ID" value="KAJ0977364.1"/>
    <property type="molecule type" value="Genomic_DNA"/>
</dbReference>
<evidence type="ECO:0000256" key="1">
    <source>
        <dbReference type="SAM" id="MobiDB-lite"/>
    </source>
</evidence>
<reference evidence="2" key="2">
    <citation type="journal article" date="2022" name="Hortic Res">
        <title>The genome of Dioscorea zingiberensis sheds light on the biosynthesis, origin and evolution of the medicinally important diosgenin saponins.</title>
        <authorList>
            <person name="Li Y."/>
            <person name="Tan C."/>
            <person name="Li Z."/>
            <person name="Guo J."/>
            <person name="Li S."/>
            <person name="Chen X."/>
            <person name="Wang C."/>
            <person name="Dai X."/>
            <person name="Yang H."/>
            <person name="Song W."/>
            <person name="Hou L."/>
            <person name="Xu J."/>
            <person name="Tong Z."/>
            <person name="Xu A."/>
            <person name="Yuan X."/>
            <person name="Wang W."/>
            <person name="Yang Q."/>
            <person name="Chen L."/>
            <person name="Sun Z."/>
            <person name="Wang K."/>
            <person name="Pan B."/>
            <person name="Chen J."/>
            <person name="Bao Y."/>
            <person name="Liu F."/>
            <person name="Qi X."/>
            <person name="Gang D.R."/>
            <person name="Wen J."/>
            <person name="Li J."/>
        </authorList>
    </citation>
    <scope>NUCLEOTIDE SEQUENCE</scope>
    <source>
        <strain evidence="2">Dzin_1.0</strain>
    </source>
</reference>
<proteinExistence type="predicted"/>
<dbReference type="AlphaFoldDB" id="A0A9D5CQS6"/>
<accession>A0A9D5CQS6</accession>
<gene>
    <name evidence="2" type="ORF">J5N97_012838</name>
</gene>
<comment type="caution">
    <text evidence="2">The sequence shown here is derived from an EMBL/GenBank/DDBJ whole genome shotgun (WGS) entry which is preliminary data.</text>
</comment>